<organism evidence="2 3">
    <name type="scientific">Paracoccus cavernae</name>
    <dbReference type="NCBI Taxonomy" id="1571207"/>
    <lineage>
        <taxon>Bacteria</taxon>
        <taxon>Pseudomonadati</taxon>
        <taxon>Pseudomonadota</taxon>
        <taxon>Alphaproteobacteria</taxon>
        <taxon>Rhodobacterales</taxon>
        <taxon>Paracoccaceae</taxon>
        <taxon>Paracoccus</taxon>
    </lineage>
</organism>
<keyword evidence="3" id="KW-1185">Reference proteome</keyword>
<keyword evidence="1" id="KW-1133">Transmembrane helix</keyword>
<feature type="transmembrane region" description="Helical" evidence="1">
    <location>
        <begin position="12"/>
        <end position="32"/>
    </location>
</feature>
<accession>A0ABT8DEI6</accession>
<name>A0ABT8DEI6_9RHOB</name>
<reference evidence="3" key="1">
    <citation type="journal article" date="2019" name="Int. J. Syst. Evol. Microbiol.">
        <title>The Global Catalogue of Microorganisms (GCM) 10K type strain sequencing project: providing services to taxonomists for standard genome sequencing and annotation.</title>
        <authorList>
            <consortium name="The Broad Institute Genomics Platform"/>
            <consortium name="The Broad Institute Genome Sequencing Center for Infectious Disease"/>
            <person name="Wu L."/>
            <person name="Ma J."/>
        </authorList>
    </citation>
    <scope>NUCLEOTIDE SEQUENCE [LARGE SCALE GENOMIC DNA]</scope>
    <source>
        <strain evidence="3">CECT 8482</strain>
    </source>
</reference>
<keyword evidence="1" id="KW-0812">Transmembrane</keyword>
<dbReference type="EMBL" id="JAUFRC010000002">
    <property type="protein sequence ID" value="MDN3713647.1"/>
    <property type="molecule type" value="Genomic_DNA"/>
</dbReference>
<dbReference type="RefSeq" id="WP_377788213.1">
    <property type="nucleotide sequence ID" value="NZ_JBHUOC010000006.1"/>
</dbReference>
<evidence type="ECO:0000313" key="2">
    <source>
        <dbReference type="EMBL" id="MDN3713647.1"/>
    </source>
</evidence>
<gene>
    <name evidence="2" type="ORF">QWZ10_21285</name>
</gene>
<protein>
    <submittedName>
        <fullName evidence="2">Uncharacterized protein</fullName>
    </submittedName>
</protein>
<comment type="caution">
    <text evidence="2">The sequence shown here is derived from an EMBL/GenBank/DDBJ whole genome shotgun (WGS) entry which is preliminary data.</text>
</comment>
<keyword evidence="1" id="KW-0472">Membrane</keyword>
<evidence type="ECO:0000313" key="3">
    <source>
        <dbReference type="Proteomes" id="UP001243846"/>
    </source>
</evidence>
<sequence>MVPLAANTNRKPWIAAAAVAACAVIALGWFGFGPDGGGLATEQIAAIEGLPSGETRVLGDGRELTMIASYQQDAFCREYEITDGDVAEITIACREGEQWRQRFAVAVERPELGGYTAVSEGLEALDAALAPLGEPLTPEAEAAALAR</sequence>
<evidence type="ECO:0000256" key="1">
    <source>
        <dbReference type="SAM" id="Phobius"/>
    </source>
</evidence>
<dbReference type="Proteomes" id="UP001243846">
    <property type="component" value="Unassembled WGS sequence"/>
</dbReference>
<proteinExistence type="predicted"/>